<evidence type="ECO:0000256" key="2">
    <source>
        <dbReference type="ARBA" id="ARBA00023015"/>
    </source>
</evidence>
<gene>
    <name evidence="8" type="ORF">GCM10023322_14430</name>
</gene>
<dbReference type="SUPFAM" id="SSF48498">
    <property type="entry name" value="Tetracyclin repressor-like, C-terminal domain"/>
    <property type="match status" value="1"/>
</dbReference>
<dbReference type="Gene3D" id="1.10.357.10">
    <property type="entry name" value="Tetracycline Repressor, domain 2"/>
    <property type="match status" value="1"/>
</dbReference>
<protein>
    <recommendedName>
        <fullName evidence="7">HTH tetR-type domain-containing protein</fullName>
    </recommendedName>
</protein>
<feature type="domain" description="HTH tetR-type" evidence="7">
    <location>
        <begin position="25"/>
        <end position="85"/>
    </location>
</feature>
<dbReference type="Proteomes" id="UP001501570">
    <property type="component" value="Unassembled WGS sequence"/>
</dbReference>
<dbReference type="PRINTS" id="PR00400">
    <property type="entry name" value="TETREPRESSOR"/>
</dbReference>
<dbReference type="InterPro" id="IPR050109">
    <property type="entry name" value="HTH-type_TetR-like_transc_reg"/>
</dbReference>
<evidence type="ECO:0000259" key="7">
    <source>
        <dbReference type="PROSITE" id="PS50977"/>
    </source>
</evidence>
<dbReference type="SUPFAM" id="SSF46689">
    <property type="entry name" value="Homeodomain-like"/>
    <property type="match status" value="1"/>
</dbReference>
<keyword evidence="4" id="KW-0804">Transcription</keyword>
<dbReference type="InterPro" id="IPR009057">
    <property type="entry name" value="Homeodomain-like_sf"/>
</dbReference>
<accession>A0ABP9RNY6</accession>
<dbReference type="Pfam" id="PF00440">
    <property type="entry name" value="TetR_N"/>
    <property type="match status" value="1"/>
</dbReference>
<sequence length="243" mass="26587">MPGASNPIAGSVWVRPSRSRGGQPTLNREQIVKATVELLDELGLGGLTMRRLGAKLGAGATSLYWYVSNKDDLLELAIDEVMAEVEIPDLTQAGWRESAAALSRGIRSMILAHPWFTGLLGTTPNIGPNAMRATDRSIAVLTAAGFSGMDLGYVSQMLICHAIGAATVEAAWRKNAATQVSVTEMAKSLSEYYERDHAAKYPNYVAWWEENRSLDVDKMQQDSFEFGLERLLDGLAVWLERPT</sequence>
<dbReference type="Pfam" id="PF02909">
    <property type="entry name" value="TetR_C_1"/>
    <property type="match status" value="1"/>
</dbReference>
<dbReference type="EMBL" id="BAABJQ010000003">
    <property type="protein sequence ID" value="GAA5180951.1"/>
    <property type="molecule type" value="Genomic_DNA"/>
</dbReference>
<dbReference type="InterPro" id="IPR036271">
    <property type="entry name" value="Tet_transcr_reg_TetR-rel_C_sf"/>
</dbReference>
<dbReference type="InterPro" id="IPR003012">
    <property type="entry name" value="Tet_transcr_reg_TetR"/>
</dbReference>
<reference evidence="9" key="1">
    <citation type="journal article" date="2019" name="Int. J. Syst. Evol. Microbiol.">
        <title>The Global Catalogue of Microorganisms (GCM) 10K type strain sequencing project: providing services to taxonomists for standard genome sequencing and annotation.</title>
        <authorList>
            <consortium name="The Broad Institute Genomics Platform"/>
            <consortium name="The Broad Institute Genome Sequencing Center for Infectious Disease"/>
            <person name="Wu L."/>
            <person name="Ma J."/>
        </authorList>
    </citation>
    <scope>NUCLEOTIDE SEQUENCE [LARGE SCALE GENOMIC DNA]</scope>
    <source>
        <strain evidence="9">JCM 18304</strain>
    </source>
</reference>
<evidence type="ECO:0000256" key="5">
    <source>
        <dbReference type="PROSITE-ProRule" id="PRU00335"/>
    </source>
</evidence>
<proteinExistence type="predicted"/>
<evidence type="ECO:0000256" key="6">
    <source>
        <dbReference type="SAM" id="MobiDB-lite"/>
    </source>
</evidence>
<dbReference type="InterPro" id="IPR004111">
    <property type="entry name" value="Repressor_TetR_C"/>
</dbReference>
<keyword evidence="2" id="KW-0805">Transcription regulation</keyword>
<evidence type="ECO:0000313" key="8">
    <source>
        <dbReference type="EMBL" id="GAA5180951.1"/>
    </source>
</evidence>
<keyword evidence="3 5" id="KW-0238">DNA-binding</keyword>
<dbReference type="Gene3D" id="1.10.10.60">
    <property type="entry name" value="Homeodomain-like"/>
    <property type="match status" value="1"/>
</dbReference>
<name>A0ABP9RNY6_9ACTN</name>
<evidence type="ECO:0000313" key="9">
    <source>
        <dbReference type="Proteomes" id="UP001501570"/>
    </source>
</evidence>
<keyword evidence="9" id="KW-1185">Reference proteome</keyword>
<evidence type="ECO:0000256" key="4">
    <source>
        <dbReference type="ARBA" id="ARBA00023163"/>
    </source>
</evidence>
<dbReference type="InterPro" id="IPR001647">
    <property type="entry name" value="HTH_TetR"/>
</dbReference>
<dbReference type="PROSITE" id="PS50977">
    <property type="entry name" value="HTH_TETR_2"/>
    <property type="match status" value="1"/>
</dbReference>
<dbReference type="RefSeq" id="WP_345627250.1">
    <property type="nucleotide sequence ID" value="NZ_BAABJQ010000003.1"/>
</dbReference>
<keyword evidence="1" id="KW-0678">Repressor</keyword>
<evidence type="ECO:0000256" key="1">
    <source>
        <dbReference type="ARBA" id="ARBA00022491"/>
    </source>
</evidence>
<dbReference type="PANTHER" id="PTHR30055">
    <property type="entry name" value="HTH-TYPE TRANSCRIPTIONAL REGULATOR RUTR"/>
    <property type="match status" value="1"/>
</dbReference>
<dbReference type="PANTHER" id="PTHR30055:SF151">
    <property type="entry name" value="TRANSCRIPTIONAL REGULATORY PROTEIN"/>
    <property type="match status" value="1"/>
</dbReference>
<organism evidence="8 9">
    <name type="scientific">Rugosimonospora acidiphila</name>
    <dbReference type="NCBI Taxonomy" id="556531"/>
    <lineage>
        <taxon>Bacteria</taxon>
        <taxon>Bacillati</taxon>
        <taxon>Actinomycetota</taxon>
        <taxon>Actinomycetes</taxon>
        <taxon>Micromonosporales</taxon>
        <taxon>Micromonosporaceae</taxon>
        <taxon>Rugosimonospora</taxon>
    </lineage>
</organism>
<evidence type="ECO:0000256" key="3">
    <source>
        <dbReference type="ARBA" id="ARBA00023125"/>
    </source>
</evidence>
<feature type="DNA-binding region" description="H-T-H motif" evidence="5">
    <location>
        <begin position="48"/>
        <end position="67"/>
    </location>
</feature>
<dbReference type="PROSITE" id="PS01081">
    <property type="entry name" value="HTH_TETR_1"/>
    <property type="match status" value="1"/>
</dbReference>
<dbReference type="InterPro" id="IPR023772">
    <property type="entry name" value="DNA-bd_HTH_TetR-type_CS"/>
</dbReference>
<comment type="caution">
    <text evidence="8">The sequence shown here is derived from an EMBL/GenBank/DDBJ whole genome shotgun (WGS) entry which is preliminary data.</text>
</comment>
<feature type="region of interest" description="Disordered" evidence="6">
    <location>
        <begin position="1"/>
        <end position="24"/>
    </location>
</feature>